<evidence type="ECO:0000256" key="1">
    <source>
        <dbReference type="SAM" id="SignalP"/>
    </source>
</evidence>
<keyword evidence="1" id="KW-0732">Signal</keyword>
<dbReference type="EMBL" id="HACA01016006">
    <property type="protein sequence ID" value="CDW33367.1"/>
    <property type="molecule type" value="Transcribed_RNA"/>
</dbReference>
<evidence type="ECO:0000313" key="2">
    <source>
        <dbReference type="EMBL" id="CDW33367.1"/>
    </source>
</evidence>
<protein>
    <submittedName>
        <fullName evidence="2">Uncharacterized protein</fullName>
    </submittedName>
</protein>
<sequence length="37" mass="4396">MTLMRFFLSHFLWSCVLGDCCAVRHFVLHIFSAHTLR</sequence>
<feature type="signal peptide" evidence="1">
    <location>
        <begin position="1"/>
        <end position="18"/>
    </location>
</feature>
<name>A0A0K2U632_LEPSM</name>
<accession>A0A0K2U632</accession>
<dbReference type="AlphaFoldDB" id="A0A0K2U632"/>
<proteinExistence type="predicted"/>
<feature type="chain" id="PRO_5005488423" evidence="1">
    <location>
        <begin position="19"/>
        <end position="37"/>
    </location>
</feature>
<reference evidence="2" key="1">
    <citation type="submission" date="2014-05" db="EMBL/GenBank/DDBJ databases">
        <authorList>
            <person name="Chronopoulou M."/>
        </authorList>
    </citation>
    <scope>NUCLEOTIDE SEQUENCE</scope>
    <source>
        <tissue evidence="2">Whole organism</tissue>
    </source>
</reference>
<organism evidence="2">
    <name type="scientific">Lepeophtheirus salmonis</name>
    <name type="common">Salmon louse</name>
    <name type="synonym">Caligus salmonis</name>
    <dbReference type="NCBI Taxonomy" id="72036"/>
    <lineage>
        <taxon>Eukaryota</taxon>
        <taxon>Metazoa</taxon>
        <taxon>Ecdysozoa</taxon>
        <taxon>Arthropoda</taxon>
        <taxon>Crustacea</taxon>
        <taxon>Multicrustacea</taxon>
        <taxon>Hexanauplia</taxon>
        <taxon>Copepoda</taxon>
        <taxon>Siphonostomatoida</taxon>
        <taxon>Caligidae</taxon>
        <taxon>Lepeophtheirus</taxon>
    </lineage>
</organism>